<gene>
    <name evidence="3" type="ORF">C7435_0087</name>
</gene>
<reference evidence="3 4" key="1">
    <citation type="submission" date="2018-10" db="EMBL/GenBank/DDBJ databases">
        <title>Genomic Encyclopedia of Type Strains, Phase IV (KMG-IV): sequencing the most valuable type-strain genomes for metagenomic binning, comparative biology and taxonomic classification.</title>
        <authorList>
            <person name="Goeker M."/>
        </authorList>
    </citation>
    <scope>NUCLEOTIDE SEQUENCE [LARGE SCALE GENOMIC DNA]</scope>
    <source>
        <strain evidence="3 4">DSM 4734</strain>
    </source>
</reference>
<dbReference type="SMART" id="SM00327">
    <property type="entry name" value="VWA"/>
    <property type="match status" value="1"/>
</dbReference>
<feature type="signal peptide" evidence="1">
    <location>
        <begin position="1"/>
        <end position="20"/>
    </location>
</feature>
<proteinExistence type="predicted"/>
<dbReference type="Pfam" id="PF00092">
    <property type="entry name" value="VWA"/>
    <property type="match status" value="1"/>
</dbReference>
<dbReference type="PROSITE" id="PS50234">
    <property type="entry name" value="VWFA"/>
    <property type="match status" value="1"/>
</dbReference>
<accession>A0A495DLY1</accession>
<dbReference type="SUPFAM" id="SSF53300">
    <property type="entry name" value="vWA-like"/>
    <property type="match status" value="1"/>
</dbReference>
<keyword evidence="1" id="KW-0732">Signal</keyword>
<dbReference type="OrthoDB" id="9783818at2"/>
<evidence type="ECO:0000313" key="4">
    <source>
        <dbReference type="Proteomes" id="UP000273675"/>
    </source>
</evidence>
<dbReference type="EMBL" id="RBIM01000001">
    <property type="protein sequence ID" value="RKR03650.1"/>
    <property type="molecule type" value="Genomic_DNA"/>
</dbReference>
<evidence type="ECO:0000313" key="3">
    <source>
        <dbReference type="EMBL" id="RKR03650.1"/>
    </source>
</evidence>
<protein>
    <submittedName>
        <fullName evidence="3">von Willebrand factor type A domain-containing protein</fullName>
    </submittedName>
</protein>
<evidence type="ECO:0000259" key="2">
    <source>
        <dbReference type="PROSITE" id="PS50234"/>
    </source>
</evidence>
<sequence length="626" mass="65468">MRFLTGLCALILLTISPAPAQDWQISAPTEAHIRQGIEVEWTAPEARGDILEVRPADGEGRRLSYAYTHNNPQVIMAPEAPGEYVLVYVSGGEVRASLPLTVTLPDASITAPAAVSAGETFSLDWTGPVSRSDNLTFAVRDGSPIRGTGYAYVGNLDGGPASLRAPADAGSYDIVYVSGSTVLARSPIEVGGIEAILTAPSEVFQGGPVRVSWVGPENSQDRITFAARDGEPLGGASYYYVGNAGADDTAILTASETLGAYDIVYVSSGRVIGRTSIDVVAAHIAIDAPAEVAAYTQFPVTWAGTGNQGDLIEMHASDGSRATFSYIDPNSDSVTLGAPETPGDYTLIYLTRAGREMARRTLIVLPPPAEPGQLLVEQTRAALGPDDAVGVILDASGSMLQRVGDERRIAIARETLTSLVNDTIPARTGFALRVFGHREADSCRTDLEMPLGPLDPAAATGVIRGVDAMNLARTPLGRSIEMTASDLADVAGTRILIVLTDGEETCDGDAAAAIQGLRDRGWDIRVNIVGFAIDDTDLEAVFRAWAASGGGGYFSAADGTQLAAALTQAVTGAFELADSATGEVITTGRPGEILTIPAGAYTIRWGNDAEQSVEITAGDITRITLE</sequence>
<dbReference type="InterPro" id="IPR002035">
    <property type="entry name" value="VWF_A"/>
</dbReference>
<evidence type="ECO:0000256" key="1">
    <source>
        <dbReference type="SAM" id="SignalP"/>
    </source>
</evidence>
<dbReference type="RefSeq" id="WP_121209612.1">
    <property type="nucleotide sequence ID" value="NZ_RBIM01000001.1"/>
</dbReference>
<dbReference type="Proteomes" id="UP000273675">
    <property type="component" value="Unassembled WGS sequence"/>
</dbReference>
<organism evidence="3 4">
    <name type="scientific">Maricaulis maris</name>
    <dbReference type="NCBI Taxonomy" id="74318"/>
    <lineage>
        <taxon>Bacteria</taxon>
        <taxon>Pseudomonadati</taxon>
        <taxon>Pseudomonadota</taxon>
        <taxon>Alphaproteobacteria</taxon>
        <taxon>Maricaulales</taxon>
        <taxon>Maricaulaceae</taxon>
        <taxon>Maricaulis</taxon>
    </lineage>
</organism>
<name>A0A495DLY1_9PROT</name>
<comment type="caution">
    <text evidence="3">The sequence shown here is derived from an EMBL/GenBank/DDBJ whole genome shotgun (WGS) entry which is preliminary data.</text>
</comment>
<dbReference type="InterPro" id="IPR036465">
    <property type="entry name" value="vWFA_dom_sf"/>
</dbReference>
<dbReference type="Gene3D" id="3.40.50.410">
    <property type="entry name" value="von Willebrand factor, type A domain"/>
    <property type="match status" value="1"/>
</dbReference>
<feature type="chain" id="PRO_5019845003" evidence="1">
    <location>
        <begin position="21"/>
        <end position="626"/>
    </location>
</feature>
<dbReference type="AlphaFoldDB" id="A0A495DLY1"/>
<feature type="domain" description="VWFA" evidence="2">
    <location>
        <begin position="388"/>
        <end position="570"/>
    </location>
</feature>